<dbReference type="AlphaFoldDB" id="W2R347"/>
<evidence type="ECO:0000313" key="2">
    <source>
        <dbReference type="Proteomes" id="UP000018817"/>
    </source>
</evidence>
<dbReference type="GeneID" id="20190215"/>
<sequence>SCAACGGVRSRNGYGDTRVLPGDAEGGVLRAEIRAVLGNDEVRGLRVDARPASEGGLLRMDCRLRSIS</sequence>
<proteinExistence type="predicted"/>
<evidence type="ECO:0000313" key="1">
    <source>
        <dbReference type="EMBL" id="ETN18915.1"/>
    </source>
</evidence>
<dbReference type="Proteomes" id="UP000018817">
    <property type="component" value="Unassembled WGS sequence"/>
</dbReference>
<reference evidence="2" key="1">
    <citation type="submission" date="2011-12" db="EMBL/GenBank/DDBJ databases">
        <authorList>
            <consortium name="The Broad Institute Genome Sequencing Platform"/>
            <person name="Russ C."/>
            <person name="Tyler B."/>
            <person name="Panabieres F."/>
            <person name="Shan W."/>
            <person name="Tripathy S."/>
            <person name="Grunwald N."/>
            <person name="Machado M."/>
            <person name="Young S.K."/>
            <person name="Zeng Q."/>
            <person name="Gargeya S."/>
            <person name="Fitzgerald M."/>
            <person name="Haas B."/>
            <person name="Abouelleil A."/>
            <person name="Alvarado L."/>
            <person name="Arachchi H.M."/>
            <person name="Berlin A."/>
            <person name="Chapman S.B."/>
            <person name="Gearin G."/>
            <person name="Goldberg J."/>
            <person name="Griggs A."/>
            <person name="Gujja S."/>
            <person name="Hansen M."/>
            <person name="Heiman D."/>
            <person name="Howarth C."/>
            <person name="Larimer J."/>
            <person name="Lui A."/>
            <person name="MacDonald P.J.P."/>
            <person name="McCowen C."/>
            <person name="Montmayeur A."/>
            <person name="Murphy C."/>
            <person name="Neiman D."/>
            <person name="Pearson M."/>
            <person name="Priest M."/>
            <person name="Roberts A."/>
            <person name="Saif S."/>
            <person name="Shea T."/>
            <person name="Sisk P."/>
            <person name="Stolte C."/>
            <person name="Sykes S."/>
            <person name="Wortman J."/>
            <person name="Nusbaum C."/>
            <person name="Birren B."/>
        </authorList>
    </citation>
    <scope>NUCLEOTIDE SEQUENCE [LARGE SCALE GENOMIC DNA]</scope>
    <source>
        <strain evidence="2">INRA-310</strain>
    </source>
</reference>
<name>W2R347_PHYN3</name>
<protein>
    <submittedName>
        <fullName evidence="1">Uncharacterized protein</fullName>
    </submittedName>
</protein>
<reference evidence="1 2" key="2">
    <citation type="submission" date="2013-11" db="EMBL/GenBank/DDBJ databases">
        <title>The Genome Sequence of Phytophthora parasitica INRA-310.</title>
        <authorList>
            <consortium name="The Broad Institute Genomics Platform"/>
            <person name="Russ C."/>
            <person name="Tyler B."/>
            <person name="Panabieres F."/>
            <person name="Shan W."/>
            <person name="Tripathy S."/>
            <person name="Grunwald N."/>
            <person name="Machado M."/>
            <person name="Johnson C.S."/>
            <person name="Arredondo F."/>
            <person name="Hong C."/>
            <person name="Coffey M."/>
            <person name="Young S.K."/>
            <person name="Zeng Q."/>
            <person name="Gargeya S."/>
            <person name="Fitzgerald M."/>
            <person name="Abouelleil A."/>
            <person name="Alvarado L."/>
            <person name="Chapman S.B."/>
            <person name="Gainer-Dewar J."/>
            <person name="Goldberg J."/>
            <person name="Griggs A."/>
            <person name="Gujja S."/>
            <person name="Hansen M."/>
            <person name="Howarth C."/>
            <person name="Imamovic A."/>
            <person name="Ireland A."/>
            <person name="Larimer J."/>
            <person name="McCowan C."/>
            <person name="Murphy C."/>
            <person name="Pearson M."/>
            <person name="Poon T.W."/>
            <person name="Priest M."/>
            <person name="Roberts A."/>
            <person name="Saif S."/>
            <person name="Shea T."/>
            <person name="Sykes S."/>
            <person name="Wortman J."/>
            <person name="Nusbaum C."/>
            <person name="Birren B."/>
        </authorList>
    </citation>
    <scope>NUCLEOTIDE SEQUENCE [LARGE SCALE GENOMIC DNA]</scope>
    <source>
        <strain evidence="1 2">INRA-310</strain>
    </source>
</reference>
<dbReference type="RefSeq" id="XP_008896681.1">
    <property type="nucleotide sequence ID" value="XM_008898433.1"/>
</dbReference>
<accession>W2R347</accession>
<feature type="non-terminal residue" evidence="1">
    <location>
        <position position="1"/>
    </location>
</feature>
<dbReference type="VEuPathDB" id="FungiDB:PPTG_21616"/>
<organism evidence="1 2">
    <name type="scientific">Phytophthora nicotianae (strain INRA-310)</name>
    <name type="common">Phytophthora parasitica</name>
    <dbReference type="NCBI Taxonomy" id="761204"/>
    <lineage>
        <taxon>Eukaryota</taxon>
        <taxon>Sar</taxon>
        <taxon>Stramenopiles</taxon>
        <taxon>Oomycota</taxon>
        <taxon>Peronosporomycetes</taxon>
        <taxon>Peronosporales</taxon>
        <taxon>Peronosporaceae</taxon>
        <taxon>Phytophthora</taxon>
    </lineage>
</organism>
<gene>
    <name evidence="1" type="ORF">PPTG_21616</name>
</gene>
<dbReference type="EMBL" id="KI669566">
    <property type="protein sequence ID" value="ETN18915.1"/>
    <property type="molecule type" value="Genomic_DNA"/>
</dbReference>